<dbReference type="EMBL" id="VFNV01000001">
    <property type="protein sequence ID" value="TQK75774.1"/>
    <property type="molecule type" value="Genomic_DNA"/>
</dbReference>
<feature type="domain" description="YbaK/aminoacyl-tRNA synthetase-associated" evidence="1">
    <location>
        <begin position="66"/>
        <end position="186"/>
    </location>
</feature>
<dbReference type="OrthoDB" id="9796920at2"/>
<evidence type="ECO:0000259" key="1">
    <source>
        <dbReference type="Pfam" id="PF04073"/>
    </source>
</evidence>
<dbReference type="GO" id="GO:0002161">
    <property type="term" value="F:aminoacyl-tRNA deacylase activity"/>
    <property type="evidence" value="ECO:0007669"/>
    <property type="project" value="InterPro"/>
</dbReference>
<dbReference type="Gene3D" id="3.90.960.10">
    <property type="entry name" value="YbaK/aminoacyl-tRNA synthetase-associated domain"/>
    <property type="match status" value="1"/>
</dbReference>
<accession>A0A542SMC1</accession>
<gene>
    <name evidence="2" type="ORF">FB389_0409</name>
</gene>
<name>A0A542SMC1_9MICO</name>
<reference evidence="2 3" key="1">
    <citation type="submission" date="2019-06" db="EMBL/GenBank/DDBJ databases">
        <title>Sequencing the genomes of 1000 actinobacteria strains.</title>
        <authorList>
            <person name="Klenk H.-P."/>
        </authorList>
    </citation>
    <scope>NUCLEOTIDE SEQUENCE [LARGE SCALE GENOMIC DNA]</scope>
    <source>
        <strain evidence="2 3">DSM 10596</strain>
    </source>
</reference>
<dbReference type="Proteomes" id="UP000316181">
    <property type="component" value="Unassembled WGS sequence"/>
</dbReference>
<dbReference type="SUPFAM" id="SSF55826">
    <property type="entry name" value="YbaK/ProRS associated domain"/>
    <property type="match status" value="1"/>
</dbReference>
<protein>
    <submittedName>
        <fullName evidence="2">Prolyl-tRNA editing enzyme YbaK/EbsC (Cys-tRNA(Pro) deacylase)</fullName>
    </submittedName>
</protein>
<evidence type="ECO:0000313" key="3">
    <source>
        <dbReference type="Proteomes" id="UP000316181"/>
    </source>
</evidence>
<keyword evidence="3" id="KW-1185">Reference proteome</keyword>
<dbReference type="InterPro" id="IPR036754">
    <property type="entry name" value="YbaK/aa-tRNA-synt-asso_dom_sf"/>
</dbReference>
<dbReference type="RefSeq" id="WP_142111133.1">
    <property type="nucleotide sequence ID" value="NZ_BAAATB010000008.1"/>
</dbReference>
<comment type="caution">
    <text evidence="2">The sequence shown here is derived from an EMBL/GenBank/DDBJ whole genome shotgun (WGS) entry which is preliminary data.</text>
</comment>
<sequence length="202" mass="21283">MTSSHPHHDAGEVAAPIEPLPGKGLQWLPAIDHPELLAESTHAQLATWAEASPTVAELVRVAAIDPTVSDTAAMSDAYSIEMHLSVNCVLVAGKRDGQERTAAVGVRASTRADINGTIRRLLAVRKASFVPVDRAVSDTSMEYGGITPIGLGPQWPLLLDADIATDPSWVIIGSGVRRSKIALPGRLLLTLPRAHSIAGIGM</sequence>
<organism evidence="2 3">
    <name type="scientific">Rarobacter incanus</name>
    <dbReference type="NCBI Taxonomy" id="153494"/>
    <lineage>
        <taxon>Bacteria</taxon>
        <taxon>Bacillati</taxon>
        <taxon>Actinomycetota</taxon>
        <taxon>Actinomycetes</taxon>
        <taxon>Micrococcales</taxon>
        <taxon>Rarobacteraceae</taxon>
        <taxon>Rarobacter</taxon>
    </lineage>
</organism>
<proteinExistence type="predicted"/>
<dbReference type="AlphaFoldDB" id="A0A542SMC1"/>
<dbReference type="Pfam" id="PF04073">
    <property type="entry name" value="tRNA_edit"/>
    <property type="match status" value="1"/>
</dbReference>
<dbReference type="InterPro" id="IPR007214">
    <property type="entry name" value="YbaK/aa-tRNA-synth-assoc-dom"/>
</dbReference>
<evidence type="ECO:0000313" key="2">
    <source>
        <dbReference type="EMBL" id="TQK75774.1"/>
    </source>
</evidence>